<dbReference type="AlphaFoldDB" id="A0A9P7YMK6"/>
<dbReference type="SUPFAM" id="SSF52047">
    <property type="entry name" value="RNI-like"/>
    <property type="match status" value="1"/>
</dbReference>
<proteinExistence type="predicted"/>
<gene>
    <name evidence="1" type="ORF">BJ875DRAFT_494328</name>
</gene>
<dbReference type="Proteomes" id="UP000824998">
    <property type="component" value="Unassembled WGS sequence"/>
</dbReference>
<dbReference type="Gene3D" id="3.80.10.10">
    <property type="entry name" value="Ribonuclease Inhibitor"/>
    <property type="match status" value="1"/>
</dbReference>
<name>A0A9P7YMK6_9HELO</name>
<reference evidence="1" key="1">
    <citation type="journal article" date="2021" name="IMA Fungus">
        <title>Genomic characterization of three marine fungi, including Emericellopsis atlantica sp. nov. with signatures of a generalist lifestyle and marine biomass degradation.</title>
        <authorList>
            <person name="Hagestad O.C."/>
            <person name="Hou L."/>
            <person name="Andersen J.H."/>
            <person name="Hansen E.H."/>
            <person name="Altermark B."/>
            <person name="Li C."/>
            <person name="Kuhnert E."/>
            <person name="Cox R.J."/>
            <person name="Crous P.W."/>
            <person name="Spatafora J.W."/>
            <person name="Lail K."/>
            <person name="Amirebrahimi M."/>
            <person name="Lipzen A."/>
            <person name="Pangilinan J."/>
            <person name="Andreopoulos W."/>
            <person name="Hayes R.D."/>
            <person name="Ng V."/>
            <person name="Grigoriev I.V."/>
            <person name="Jackson S.A."/>
            <person name="Sutton T.D.S."/>
            <person name="Dobson A.D.W."/>
            <person name="Rama T."/>
        </authorList>
    </citation>
    <scope>NUCLEOTIDE SEQUENCE</scope>
    <source>
        <strain evidence="1">TRa018bII</strain>
    </source>
</reference>
<dbReference type="OrthoDB" id="4758907at2759"/>
<evidence type="ECO:0000313" key="2">
    <source>
        <dbReference type="Proteomes" id="UP000824998"/>
    </source>
</evidence>
<comment type="caution">
    <text evidence="1">The sequence shown here is derived from an EMBL/GenBank/DDBJ whole genome shotgun (WGS) entry which is preliminary data.</text>
</comment>
<accession>A0A9P7YMK6</accession>
<evidence type="ECO:0000313" key="1">
    <source>
        <dbReference type="EMBL" id="KAG9236287.1"/>
    </source>
</evidence>
<dbReference type="EMBL" id="MU251411">
    <property type="protein sequence ID" value="KAG9236287.1"/>
    <property type="molecule type" value="Genomic_DNA"/>
</dbReference>
<organism evidence="1 2">
    <name type="scientific">Amylocarpus encephaloides</name>
    <dbReference type="NCBI Taxonomy" id="45428"/>
    <lineage>
        <taxon>Eukaryota</taxon>
        <taxon>Fungi</taxon>
        <taxon>Dikarya</taxon>
        <taxon>Ascomycota</taxon>
        <taxon>Pezizomycotina</taxon>
        <taxon>Leotiomycetes</taxon>
        <taxon>Helotiales</taxon>
        <taxon>Helotiales incertae sedis</taxon>
        <taxon>Amylocarpus</taxon>
    </lineage>
</organism>
<keyword evidence="2" id="KW-1185">Reference proteome</keyword>
<sequence>MAYPVPRLESCPQLLLYIGYPILNRQTLYNLCLTNKCMNECFTPRLYEEVYFTEENASILTKADSVNNLMFSDALKYTKVFDLDIPVPTPSYDGYHQDGHGSGKVTLWNLYNAATASLLRKLTGLTTFSWKGLPLYLSTLSTLHAKCPDLKSLHVTYPRDMEVILLQAAHTSNYWRWKSDRDLALMGQITYQALPEFSNLTSLDIRNLHLQVNQITKSIAKVLVASPAIKSLSLSLAQASVLKCALTRNRICDEFLPDMIDAYFTEGGQQMRLHRLALGFGVRCPYNKDSARQLSDKKVDIQKLTHLKGLQELCIHNPFFAMNGSRIPSDGGFVGQNFPPHVCTSLNHLSFEILSEPLGTWCKQLAAATTGPKQVDLDIMKRNDEYDDGTRVWLEGYITAPSGTYIKGLENFWKPNDRSSAHMLNMLTLGKNAWATLDEFPLPTVKHLQALSIDTSFHGHYLVARLFNWIGRLKELQQLSIYASNPAANPGSGSHRPAICLTASESKELADDIIALNMTLRYVKVEKWTWRVHYEKEEYEEIAPRLERLDRFEAREIQAFVANGDPFDCTSNLFRS</sequence>
<protein>
    <submittedName>
        <fullName evidence="1">Uncharacterized protein</fullName>
    </submittedName>
</protein>
<dbReference type="InterPro" id="IPR032675">
    <property type="entry name" value="LRR_dom_sf"/>
</dbReference>